<keyword evidence="3" id="KW-1185">Reference proteome</keyword>
<dbReference type="SUPFAM" id="SSF53649">
    <property type="entry name" value="Alkaline phosphatase-like"/>
    <property type="match status" value="1"/>
</dbReference>
<evidence type="ECO:0000259" key="1">
    <source>
        <dbReference type="Pfam" id="PF00884"/>
    </source>
</evidence>
<dbReference type="EMBL" id="AOIO01000023">
    <property type="protein sequence ID" value="ELZ01819.1"/>
    <property type="molecule type" value="Genomic_DNA"/>
</dbReference>
<evidence type="ECO:0000313" key="3">
    <source>
        <dbReference type="Proteomes" id="UP000011554"/>
    </source>
</evidence>
<feature type="domain" description="Sulfatase N-terminal" evidence="1">
    <location>
        <begin position="109"/>
        <end position="274"/>
    </location>
</feature>
<protein>
    <recommendedName>
        <fullName evidence="1">Sulfatase N-terminal domain-containing protein</fullName>
    </recommendedName>
</protein>
<name>M0AWN1_NATA1</name>
<dbReference type="AlphaFoldDB" id="M0AWN1"/>
<dbReference type="eggNOG" id="arCOG04525">
    <property type="taxonomic scope" value="Archaea"/>
</dbReference>
<dbReference type="Pfam" id="PF00884">
    <property type="entry name" value="Sulfatase"/>
    <property type="match status" value="1"/>
</dbReference>
<accession>M0AWN1</accession>
<proteinExistence type="predicted"/>
<dbReference type="Proteomes" id="UP000011554">
    <property type="component" value="Unassembled WGS sequence"/>
</dbReference>
<dbReference type="STRING" id="29540.C481_09872"/>
<dbReference type="Gene3D" id="3.40.720.10">
    <property type="entry name" value="Alkaline Phosphatase, subunit A"/>
    <property type="match status" value="1"/>
</dbReference>
<organism evidence="2 3">
    <name type="scientific">Natrialba asiatica (strain ATCC 700177 / DSM 12278 / JCM 9576 / FERM P-10747 / NBRC 102637 / 172P1)</name>
    <dbReference type="NCBI Taxonomy" id="29540"/>
    <lineage>
        <taxon>Archaea</taxon>
        <taxon>Methanobacteriati</taxon>
        <taxon>Methanobacteriota</taxon>
        <taxon>Stenosarchaea group</taxon>
        <taxon>Halobacteria</taxon>
        <taxon>Halobacteriales</taxon>
        <taxon>Natrialbaceae</taxon>
        <taxon>Natrialba</taxon>
    </lineage>
</organism>
<gene>
    <name evidence="2" type="ORF">C481_09872</name>
</gene>
<comment type="caution">
    <text evidence="2">The sequence shown here is derived from an EMBL/GenBank/DDBJ whole genome shotgun (WGS) entry which is preliminary data.</text>
</comment>
<dbReference type="InterPro" id="IPR000917">
    <property type="entry name" value="Sulfatase_N"/>
</dbReference>
<sequence>MKRAVNSPRLFIRGLNRMYHRRAGLRSENTYGIEVFDEDWDTLVILDACRYDMFEQINQIEGSLTAKESKASATSEWLQANVDSQDLRDTVYVTANPQLERNRQYWDVNFHEVVNVWLDKGWDKETGTVLADTMTEEAIAAHEQFPQKRLVVHYMQPHYPFVQSNTEFDKGHLESIETNQDTALGENVWNQMFLGRIDLSRDELWNMYAGNLKYVLDYVEDLLAEISGKTVITSDHGNYVGERSSPIPIREYGHPRGLYDSVAVRVPWLEYVQGERRSRVAGKSEPKQSDIESEIVKERLQDLGYSE</sequence>
<reference evidence="2 3" key="1">
    <citation type="journal article" date="2014" name="PLoS Genet.">
        <title>Phylogenetically driven sequencing of extremely halophilic archaea reveals strategies for static and dynamic osmo-response.</title>
        <authorList>
            <person name="Becker E.A."/>
            <person name="Seitzer P.M."/>
            <person name="Tritt A."/>
            <person name="Larsen D."/>
            <person name="Krusor M."/>
            <person name="Yao A.I."/>
            <person name="Wu D."/>
            <person name="Madern D."/>
            <person name="Eisen J.A."/>
            <person name="Darling A.E."/>
            <person name="Facciotti M.T."/>
        </authorList>
    </citation>
    <scope>NUCLEOTIDE SEQUENCE [LARGE SCALE GENOMIC DNA]</scope>
    <source>
        <strain evidence="2 3">DSM 12278</strain>
    </source>
</reference>
<dbReference type="InterPro" id="IPR017850">
    <property type="entry name" value="Alkaline_phosphatase_core_sf"/>
</dbReference>
<evidence type="ECO:0000313" key="2">
    <source>
        <dbReference type="EMBL" id="ELZ01819.1"/>
    </source>
</evidence>